<evidence type="ECO:0000313" key="7">
    <source>
        <dbReference type="Proteomes" id="UP000176800"/>
    </source>
</evidence>
<evidence type="ECO:0000256" key="4">
    <source>
        <dbReference type="ARBA" id="ARBA00022989"/>
    </source>
</evidence>
<evidence type="ECO:0000256" key="3">
    <source>
        <dbReference type="ARBA" id="ARBA00022692"/>
    </source>
</evidence>
<evidence type="ECO:0000256" key="1">
    <source>
        <dbReference type="ARBA" id="ARBA00004167"/>
    </source>
</evidence>
<dbReference type="Pfam" id="PF07963">
    <property type="entry name" value="N_methyl"/>
    <property type="match status" value="1"/>
</dbReference>
<keyword evidence="5" id="KW-0472">Membrane</keyword>
<dbReference type="GO" id="GO:0016020">
    <property type="term" value="C:membrane"/>
    <property type="evidence" value="ECO:0007669"/>
    <property type="project" value="UniProtKB-SubCell"/>
</dbReference>
<sequence>MYSFEKTTARMGKKFNSNFKLKMNLRKGFTLIELLVVIAIIGILSSVVLASLNKAREKGADAAVKSNLANVRAQAELVYDDTIPNTYLNVCANPTVMNAKAAAEAAGGAVGICNNTATGWALSVQMKSQGLFGAGSLTDYWCVDGGGKSELNDNQLGAGVTAC</sequence>
<comment type="caution">
    <text evidence="6">The sequence shown here is derived from an EMBL/GenBank/DDBJ whole genome shotgun (WGS) entry which is preliminary data.</text>
</comment>
<proteinExistence type="predicted"/>
<evidence type="ECO:0008006" key="8">
    <source>
        <dbReference type="Google" id="ProtNLM"/>
    </source>
</evidence>
<dbReference type="InterPro" id="IPR012902">
    <property type="entry name" value="N_methyl_site"/>
</dbReference>
<dbReference type="InterPro" id="IPR045584">
    <property type="entry name" value="Pilin-like"/>
</dbReference>
<dbReference type="NCBIfam" id="TIGR02532">
    <property type="entry name" value="IV_pilin_GFxxxE"/>
    <property type="match status" value="1"/>
</dbReference>
<dbReference type="Proteomes" id="UP000176800">
    <property type="component" value="Unassembled WGS sequence"/>
</dbReference>
<protein>
    <recommendedName>
        <fullName evidence="8">Type II secretion system protein GspG C-terminal domain-containing protein</fullName>
    </recommendedName>
</protein>
<organism evidence="6 7">
    <name type="scientific">Candidatus Zambryskibacteria bacterium RIFCSPLOWO2_01_FULL_45_21</name>
    <dbReference type="NCBI Taxonomy" id="1802761"/>
    <lineage>
        <taxon>Bacteria</taxon>
        <taxon>Candidatus Zambryskiibacteriota</taxon>
    </lineage>
</organism>
<dbReference type="PANTHER" id="PTHR30093:SF44">
    <property type="entry name" value="TYPE II SECRETION SYSTEM CORE PROTEIN G"/>
    <property type="match status" value="1"/>
</dbReference>
<evidence type="ECO:0000256" key="5">
    <source>
        <dbReference type="ARBA" id="ARBA00023136"/>
    </source>
</evidence>
<dbReference type="Gene3D" id="3.30.700.10">
    <property type="entry name" value="Glycoprotein, Type 4 Pilin"/>
    <property type="match status" value="1"/>
</dbReference>
<comment type="subcellular location">
    <subcellularLocation>
        <location evidence="1">Membrane</location>
        <topology evidence="1">Single-pass membrane protein</topology>
    </subcellularLocation>
</comment>
<keyword evidence="2" id="KW-0488">Methylation</keyword>
<reference evidence="6 7" key="1">
    <citation type="journal article" date="2016" name="Nat. Commun.">
        <title>Thousands of microbial genomes shed light on interconnected biogeochemical processes in an aquifer system.</title>
        <authorList>
            <person name="Anantharaman K."/>
            <person name="Brown C.T."/>
            <person name="Hug L.A."/>
            <person name="Sharon I."/>
            <person name="Castelle C.J."/>
            <person name="Probst A.J."/>
            <person name="Thomas B.C."/>
            <person name="Singh A."/>
            <person name="Wilkins M.J."/>
            <person name="Karaoz U."/>
            <person name="Brodie E.L."/>
            <person name="Williams K.H."/>
            <person name="Hubbard S.S."/>
            <person name="Banfield J.F."/>
        </authorList>
    </citation>
    <scope>NUCLEOTIDE SEQUENCE [LARGE SCALE GENOMIC DNA]</scope>
</reference>
<dbReference type="AlphaFoldDB" id="A0A1G2U4Q8"/>
<dbReference type="InterPro" id="IPR002416">
    <property type="entry name" value="T2SS_protein-GspH"/>
</dbReference>
<accession>A0A1G2U4Q8</accession>
<keyword evidence="3" id="KW-0812">Transmembrane</keyword>
<dbReference type="GO" id="GO:0015628">
    <property type="term" value="P:protein secretion by the type II secretion system"/>
    <property type="evidence" value="ECO:0007669"/>
    <property type="project" value="InterPro"/>
</dbReference>
<dbReference type="EMBL" id="MHWE01000006">
    <property type="protein sequence ID" value="OHB04469.1"/>
    <property type="molecule type" value="Genomic_DNA"/>
</dbReference>
<gene>
    <name evidence="6" type="ORF">A3B14_03490</name>
</gene>
<dbReference type="SUPFAM" id="SSF54523">
    <property type="entry name" value="Pili subunits"/>
    <property type="match status" value="1"/>
</dbReference>
<dbReference type="PANTHER" id="PTHR30093">
    <property type="entry name" value="GENERAL SECRETION PATHWAY PROTEIN G"/>
    <property type="match status" value="1"/>
</dbReference>
<dbReference type="GO" id="GO:0015627">
    <property type="term" value="C:type II protein secretion system complex"/>
    <property type="evidence" value="ECO:0007669"/>
    <property type="project" value="InterPro"/>
</dbReference>
<name>A0A1G2U4Q8_9BACT</name>
<evidence type="ECO:0000313" key="6">
    <source>
        <dbReference type="EMBL" id="OHB04469.1"/>
    </source>
</evidence>
<dbReference type="PRINTS" id="PR00885">
    <property type="entry name" value="BCTERIALGSPH"/>
</dbReference>
<evidence type="ECO:0000256" key="2">
    <source>
        <dbReference type="ARBA" id="ARBA00022481"/>
    </source>
</evidence>
<dbReference type="PROSITE" id="PS00409">
    <property type="entry name" value="PROKAR_NTER_METHYL"/>
    <property type="match status" value="1"/>
</dbReference>
<keyword evidence="4" id="KW-1133">Transmembrane helix</keyword>